<dbReference type="Gene3D" id="3.90.660.10">
    <property type="match status" value="1"/>
</dbReference>
<protein>
    <recommendedName>
        <fullName evidence="1">Amine oxidase domain-containing protein</fullName>
    </recommendedName>
</protein>
<evidence type="ECO:0000313" key="2">
    <source>
        <dbReference type="EMBL" id="KAG2171471.1"/>
    </source>
</evidence>
<feature type="domain" description="Amine oxidase" evidence="1">
    <location>
        <begin position="41"/>
        <end position="495"/>
    </location>
</feature>
<dbReference type="OrthoDB" id="5046242at2759"/>
<evidence type="ECO:0000313" key="3">
    <source>
        <dbReference type="Proteomes" id="UP000654370"/>
    </source>
</evidence>
<evidence type="ECO:0000259" key="1">
    <source>
        <dbReference type="Pfam" id="PF01593"/>
    </source>
</evidence>
<organism evidence="2 3">
    <name type="scientific">Mortierella isabellina</name>
    <name type="common">Filamentous fungus</name>
    <name type="synonym">Umbelopsis isabellina</name>
    <dbReference type="NCBI Taxonomy" id="91625"/>
    <lineage>
        <taxon>Eukaryota</taxon>
        <taxon>Fungi</taxon>
        <taxon>Fungi incertae sedis</taxon>
        <taxon>Mucoromycota</taxon>
        <taxon>Mucoromycotina</taxon>
        <taxon>Umbelopsidomycetes</taxon>
        <taxon>Umbelopsidales</taxon>
        <taxon>Umbelopsidaceae</taxon>
        <taxon>Umbelopsis</taxon>
    </lineage>
</organism>
<dbReference type="Pfam" id="PF01593">
    <property type="entry name" value="Amino_oxidase"/>
    <property type="match status" value="1"/>
</dbReference>
<dbReference type="AlphaFoldDB" id="A0A8H7U6N8"/>
<dbReference type="SUPFAM" id="SSF51905">
    <property type="entry name" value="FAD/NAD(P)-binding domain"/>
    <property type="match status" value="1"/>
</dbReference>
<name>A0A8H7U6N8_MORIS</name>
<reference evidence="2" key="1">
    <citation type="submission" date="2020-12" db="EMBL/GenBank/DDBJ databases">
        <title>Metabolic potential, ecology and presence of endohyphal bacteria is reflected in genomic diversity of Mucoromycotina.</title>
        <authorList>
            <person name="Muszewska A."/>
            <person name="Okrasinska A."/>
            <person name="Steczkiewicz K."/>
            <person name="Drgas O."/>
            <person name="Orlowska M."/>
            <person name="Perlinska-Lenart U."/>
            <person name="Aleksandrzak-Piekarczyk T."/>
            <person name="Szatraj K."/>
            <person name="Zielenkiewicz U."/>
            <person name="Pilsyk S."/>
            <person name="Malc E."/>
            <person name="Mieczkowski P."/>
            <person name="Kruszewska J.S."/>
            <person name="Biernat P."/>
            <person name="Pawlowska J."/>
        </authorList>
    </citation>
    <scope>NUCLEOTIDE SEQUENCE</scope>
    <source>
        <strain evidence="2">WA0000067209</strain>
    </source>
</reference>
<dbReference type="EMBL" id="JAEPQZ010000021">
    <property type="protein sequence ID" value="KAG2171471.1"/>
    <property type="molecule type" value="Genomic_DNA"/>
</dbReference>
<dbReference type="GO" id="GO:0016491">
    <property type="term" value="F:oxidoreductase activity"/>
    <property type="evidence" value="ECO:0007669"/>
    <property type="project" value="InterPro"/>
</dbReference>
<accession>A0A8H7U6N8</accession>
<proteinExistence type="predicted"/>
<comment type="caution">
    <text evidence="2">The sequence shown here is derived from an EMBL/GenBank/DDBJ whole genome shotgun (WGS) entry which is preliminary data.</text>
</comment>
<dbReference type="InterPro" id="IPR002937">
    <property type="entry name" value="Amino_oxidase"/>
</dbReference>
<keyword evidence="3" id="KW-1185">Reference proteome</keyword>
<dbReference type="Gene3D" id="3.50.50.60">
    <property type="entry name" value="FAD/NAD(P)-binding domain"/>
    <property type="match status" value="1"/>
</dbReference>
<dbReference type="Proteomes" id="UP000654370">
    <property type="component" value="Unassembled WGS sequence"/>
</dbReference>
<dbReference type="Gene3D" id="1.10.405.40">
    <property type="match status" value="1"/>
</dbReference>
<dbReference type="InterPro" id="IPR036188">
    <property type="entry name" value="FAD/NAD-bd_sf"/>
</dbReference>
<gene>
    <name evidence="2" type="ORF">INT43_009132</name>
</gene>
<sequence>MAAIDTPSIFEGQHAKLCDYPNKPLGEFKSSITVAVVGAGFTGLLAARSLAMCGAKVDLYERNSRPAGRAQSRLLAPNITTNLGPMRHGDGYGALKRTIEYFGFTFGKEFENPGVVPTAVIYDGLVYNPSDKDNLPWQIKDALKGWKVVETQGFEVNGRKYPSLDQLRNWLRIEDMRERLEKHEEFERFVVDFEPFSLQQFLELVFVTNDTPPNEKNWTNDTINAFASYSFKNGNIVPFLDLGCMWFLKSSINGCDANQVNFCEINADGSRSLGDYQRFCDKLVEEARAKGASLFMDTEVSYVHRHNRAHDLANYTLYGKNQGGNIKKCYNEIVFAIPPPALTKIIDNGKGLPETIYPNPICDAIRNMHMINAFKIEWLVSKQPFIEDPTLVRCLQMPDTLGQVYILECNSHRFLKAMVYTWGDKADNIAAHRPADMYEYAIACIEKEFHGTSVEPMIPCYKKVEGIGRVEQVNWKDNQSSQGAVAYPLPGQDRYGQRILKLFVEGNMPLIAGTGYYDDDWWKYCDRNSQLATISLIKRHKGVIFNKDVSELNGLEKGFYRYYDEFMSDKILK</sequence>